<reference evidence="2" key="1">
    <citation type="journal article" date="2021" name="PeerJ">
        <title>Extensive microbial diversity within the chicken gut microbiome revealed by metagenomics and culture.</title>
        <authorList>
            <person name="Gilroy R."/>
            <person name="Ravi A."/>
            <person name="Getino M."/>
            <person name="Pursley I."/>
            <person name="Horton D.L."/>
            <person name="Alikhan N.F."/>
            <person name="Baker D."/>
            <person name="Gharbi K."/>
            <person name="Hall N."/>
            <person name="Watson M."/>
            <person name="Adriaenssens E.M."/>
            <person name="Foster-Nyarko E."/>
            <person name="Jarju S."/>
            <person name="Secka A."/>
            <person name="Antonio M."/>
            <person name="Oren A."/>
            <person name="Chaudhuri R.R."/>
            <person name="La Ragione R."/>
            <person name="Hildebrand F."/>
            <person name="Pallen M.J."/>
        </authorList>
    </citation>
    <scope>NUCLEOTIDE SEQUENCE</scope>
    <source>
        <strain evidence="2">CHK191-13928</strain>
    </source>
</reference>
<reference evidence="2" key="2">
    <citation type="submission" date="2021-04" db="EMBL/GenBank/DDBJ databases">
        <authorList>
            <person name="Gilroy R."/>
        </authorList>
    </citation>
    <scope>NUCLEOTIDE SEQUENCE</scope>
    <source>
        <strain evidence="2">CHK191-13928</strain>
    </source>
</reference>
<dbReference type="FunFam" id="3.30.1330.40:FF:000001">
    <property type="entry name" value="L-PSP family endoribonuclease"/>
    <property type="match status" value="1"/>
</dbReference>
<dbReference type="AlphaFoldDB" id="A0A9D2B926"/>
<evidence type="ECO:0000256" key="1">
    <source>
        <dbReference type="ARBA" id="ARBA00010552"/>
    </source>
</evidence>
<comment type="similarity">
    <text evidence="1">Belongs to the RutC family.</text>
</comment>
<evidence type="ECO:0000313" key="2">
    <source>
        <dbReference type="EMBL" id="HIX66777.1"/>
    </source>
</evidence>
<protein>
    <submittedName>
        <fullName evidence="2">Rid family detoxifying hydrolase</fullName>
    </submittedName>
</protein>
<sequence length="130" mass="14322">MKKKLNEIVSNEASPALGPYCHGRKYGDMIITSGQIPLTKDGEYVYEIKKATELVLHNLLSIVEAGGGSKESIARVDIFIKDLNDFEQMNEAYKSFFGEHRPTRVCVQAAALPADVPLEASMIAFADTDE</sequence>
<dbReference type="Proteomes" id="UP000886721">
    <property type="component" value="Unassembled WGS sequence"/>
</dbReference>
<dbReference type="PANTHER" id="PTHR11803:SF39">
    <property type="entry name" value="2-IMINOBUTANOATE_2-IMINOPROPANOATE DEAMINASE"/>
    <property type="match status" value="1"/>
</dbReference>
<dbReference type="Gene3D" id="3.30.1330.40">
    <property type="entry name" value="RutC-like"/>
    <property type="match status" value="1"/>
</dbReference>
<dbReference type="Pfam" id="PF01042">
    <property type="entry name" value="Ribonuc_L-PSP"/>
    <property type="match status" value="1"/>
</dbReference>
<comment type="caution">
    <text evidence="2">The sequence shown here is derived from an EMBL/GenBank/DDBJ whole genome shotgun (WGS) entry which is preliminary data.</text>
</comment>
<dbReference type="NCBIfam" id="TIGR00004">
    <property type="entry name" value="Rid family detoxifying hydrolase"/>
    <property type="match status" value="1"/>
</dbReference>
<dbReference type="EMBL" id="DXEM01000005">
    <property type="protein sequence ID" value="HIX66777.1"/>
    <property type="molecule type" value="Genomic_DNA"/>
</dbReference>
<organism evidence="2 3">
    <name type="scientific">Candidatus Anaerostipes excrementavium</name>
    <dbReference type="NCBI Taxonomy" id="2838463"/>
    <lineage>
        <taxon>Bacteria</taxon>
        <taxon>Bacillati</taxon>
        <taxon>Bacillota</taxon>
        <taxon>Clostridia</taxon>
        <taxon>Lachnospirales</taxon>
        <taxon>Lachnospiraceae</taxon>
        <taxon>Anaerostipes</taxon>
    </lineage>
</organism>
<dbReference type="GO" id="GO:0005829">
    <property type="term" value="C:cytosol"/>
    <property type="evidence" value="ECO:0007669"/>
    <property type="project" value="TreeGrafter"/>
</dbReference>
<accession>A0A9D2B926</accession>
<dbReference type="SUPFAM" id="SSF55298">
    <property type="entry name" value="YjgF-like"/>
    <property type="match status" value="1"/>
</dbReference>
<keyword evidence="2" id="KW-0378">Hydrolase</keyword>
<dbReference type="PANTHER" id="PTHR11803">
    <property type="entry name" value="2-IMINOBUTANOATE/2-IMINOPROPANOATE DEAMINASE RIDA"/>
    <property type="match status" value="1"/>
</dbReference>
<evidence type="ECO:0000313" key="3">
    <source>
        <dbReference type="Proteomes" id="UP000886721"/>
    </source>
</evidence>
<name>A0A9D2B926_9FIRM</name>
<dbReference type="InterPro" id="IPR006175">
    <property type="entry name" value="YjgF/YER057c/UK114"/>
</dbReference>
<proteinExistence type="inferred from homology"/>
<dbReference type="CDD" id="cd00448">
    <property type="entry name" value="YjgF_YER057c_UK114_family"/>
    <property type="match status" value="1"/>
</dbReference>
<gene>
    <name evidence="2" type="ORF">H9735_01475</name>
</gene>
<dbReference type="InterPro" id="IPR006056">
    <property type="entry name" value="RidA"/>
</dbReference>
<dbReference type="GO" id="GO:0019239">
    <property type="term" value="F:deaminase activity"/>
    <property type="evidence" value="ECO:0007669"/>
    <property type="project" value="TreeGrafter"/>
</dbReference>
<dbReference type="InterPro" id="IPR035959">
    <property type="entry name" value="RutC-like_sf"/>
</dbReference>